<dbReference type="Gene3D" id="3.30.200.20">
    <property type="entry name" value="Phosphorylase Kinase, domain 1"/>
    <property type="match status" value="2"/>
</dbReference>
<keyword evidence="5 10" id="KW-0418">Kinase</keyword>
<evidence type="ECO:0000256" key="6">
    <source>
        <dbReference type="ARBA" id="ARBA00022840"/>
    </source>
</evidence>
<keyword evidence="8" id="KW-0472">Membrane</keyword>
<feature type="domain" description="Protein kinase" evidence="9">
    <location>
        <begin position="11"/>
        <end position="364"/>
    </location>
</feature>
<keyword evidence="4" id="KW-0547">Nucleotide-binding</keyword>
<dbReference type="RefSeq" id="WP_158049165.1">
    <property type="nucleotide sequence ID" value="NZ_WAJR01000006.1"/>
</dbReference>
<dbReference type="CDD" id="cd14014">
    <property type="entry name" value="STKc_PknB_like"/>
    <property type="match status" value="1"/>
</dbReference>
<feature type="transmembrane region" description="Helical" evidence="8">
    <location>
        <begin position="414"/>
        <end position="435"/>
    </location>
</feature>
<dbReference type="SMART" id="SM00220">
    <property type="entry name" value="S_TKc"/>
    <property type="match status" value="1"/>
</dbReference>
<evidence type="ECO:0000256" key="1">
    <source>
        <dbReference type="ARBA" id="ARBA00012513"/>
    </source>
</evidence>
<evidence type="ECO:0000256" key="5">
    <source>
        <dbReference type="ARBA" id="ARBA00022777"/>
    </source>
</evidence>
<dbReference type="PROSITE" id="PS00108">
    <property type="entry name" value="PROTEIN_KINASE_ST"/>
    <property type="match status" value="1"/>
</dbReference>
<dbReference type="InterPro" id="IPR008271">
    <property type="entry name" value="Ser/Thr_kinase_AS"/>
</dbReference>
<name>A0A6N6NTI8_9ACTN</name>
<feature type="transmembrane region" description="Helical" evidence="8">
    <location>
        <begin position="619"/>
        <end position="638"/>
    </location>
</feature>
<dbReference type="PANTHER" id="PTHR43289">
    <property type="entry name" value="MITOGEN-ACTIVATED PROTEIN KINASE KINASE KINASE 20-RELATED"/>
    <property type="match status" value="1"/>
</dbReference>
<proteinExistence type="predicted"/>
<feature type="transmembrane region" description="Helical" evidence="8">
    <location>
        <begin position="650"/>
        <end position="670"/>
    </location>
</feature>
<feature type="region of interest" description="Disordered" evidence="7">
    <location>
        <begin position="380"/>
        <end position="399"/>
    </location>
</feature>
<dbReference type="InterPro" id="IPR000719">
    <property type="entry name" value="Prot_kinase_dom"/>
</dbReference>
<protein>
    <recommendedName>
        <fullName evidence="1">non-specific serine/threonine protein kinase</fullName>
        <ecNumber evidence="1">2.7.11.1</ecNumber>
    </recommendedName>
</protein>
<keyword evidence="11" id="KW-1185">Reference proteome</keyword>
<organism evidence="10 11">
    <name type="scientific">Ellagibacter isourolithinifaciens</name>
    <dbReference type="NCBI Taxonomy" id="2137581"/>
    <lineage>
        <taxon>Bacteria</taxon>
        <taxon>Bacillati</taxon>
        <taxon>Actinomycetota</taxon>
        <taxon>Coriobacteriia</taxon>
        <taxon>Eggerthellales</taxon>
        <taxon>Eggerthellaceae</taxon>
        <taxon>Ellagibacter</taxon>
    </lineage>
</organism>
<dbReference type="PANTHER" id="PTHR43289:SF6">
    <property type="entry name" value="SERINE_THREONINE-PROTEIN KINASE NEKL-3"/>
    <property type="match status" value="1"/>
</dbReference>
<dbReference type="EC" id="2.7.11.1" evidence="1"/>
<accession>A0A6N6NTI8</accession>
<keyword evidence="2" id="KW-0723">Serine/threonine-protein kinase</keyword>
<feature type="transmembrane region" description="Helical" evidence="8">
    <location>
        <begin position="447"/>
        <end position="476"/>
    </location>
</feature>
<feature type="region of interest" description="Disordered" evidence="7">
    <location>
        <begin position="48"/>
        <end position="83"/>
    </location>
</feature>
<keyword evidence="8" id="KW-1133">Transmembrane helix</keyword>
<feature type="transmembrane region" description="Helical" evidence="8">
    <location>
        <begin position="483"/>
        <end position="501"/>
    </location>
</feature>
<dbReference type="AlphaFoldDB" id="A0A6N6NTI8"/>
<reference evidence="10 11" key="1">
    <citation type="submission" date="2019-09" db="EMBL/GenBank/DDBJ databases">
        <title>Whole genome shotgun sequencing (WGS) of Ellagibacter isourolithinifaciens DSM 104140(T) and Adlercreutzia muris DSM 29508(T).</title>
        <authorList>
            <person name="Stoll D.A."/>
            <person name="Danylec N."/>
            <person name="Huch M."/>
        </authorList>
    </citation>
    <scope>NUCLEOTIDE SEQUENCE [LARGE SCALE GENOMIC DNA]</scope>
    <source>
        <strain evidence="10 11">DSM 104140</strain>
    </source>
</reference>
<dbReference type="Gene3D" id="1.10.510.10">
    <property type="entry name" value="Transferase(Phosphotransferase) domain 1"/>
    <property type="match status" value="1"/>
</dbReference>
<evidence type="ECO:0000259" key="9">
    <source>
        <dbReference type="PROSITE" id="PS50011"/>
    </source>
</evidence>
<evidence type="ECO:0000313" key="11">
    <source>
        <dbReference type="Proteomes" id="UP000468668"/>
    </source>
</evidence>
<evidence type="ECO:0000313" key="10">
    <source>
        <dbReference type="EMBL" id="KAB1641331.1"/>
    </source>
</evidence>
<dbReference type="PROSITE" id="PS50011">
    <property type="entry name" value="PROTEIN_KINASE_DOM"/>
    <property type="match status" value="1"/>
</dbReference>
<keyword evidence="8" id="KW-0812">Transmembrane</keyword>
<evidence type="ECO:0000256" key="4">
    <source>
        <dbReference type="ARBA" id="ARBA00022741"/>
    </source>
</evidence>
<comment type="caution">
    <text evidence="10">The sequence shown here is derived from an EMBL/GenBank/DDBJ whole genome shotgun (WGS) entry which is preliminary data.</text>
</comment>
<dbReference type="InterPro" id="IPR011009">
    <property type="entry name" value="Kinase-like_dom_sf"/>
</dbReference>
<dbReference type="GeneID" id="98657572"/>
<dbReference type="OrthoDB" id="3679634at2"/>
<feature type="transmembrane region" description="Helical" evidence="8">
    <location>
        <begin position="682"/>
        <end position="701"/>
    </location>
</feature>
<dbReference type="SUPFAM" id="SSF56112">
    <property type="entry name" value="Protein kinase-like (PK-like)"/>
    <property type="match status" value="1"/>
</dbReference>
<dbReference type="EMBL" id="WAJR01000006">
    <property type="protein sequence ID" value="KAB1641331.1"/>
    <property type="molecule type" value="Genomic_DNA"/>
</dbReference>
<feature type="compositionally biased region" description="Acidic residues" evidence="7">
    <location>
        <begin position="383"/>
        <end position="392"/>
    </location>
</feature>
<feature type="transmembrane region" description="Helical" evidence="8">
    <location>
        <begin position="513"/>
        <end position="536"/>
    </location>
</feature>
<sequence>MAGKQLILDRYRPMSEAGAGGFATVQVAWDTQMRRKVAIKCIELPKVSPDSSNQVAPADQPKAARHTRVEGEAAPSAPTQVARLEDIPPWEDVPEDAGAAAPSALAALPGDFASGFGPDCGPVGSGDFENNEGPEDFCSLDDPLASDIPGLAEARAIAQFSDANIVTVYNFEVKDSTAYLIMEYVEGTTLERFLREHDGDLTLDVVAHVFSSIAHALEVAHSHNVLHLDIKPANVLINRQGEVKVTDFGLATLADANGTGRAGGGTIGYMPPEQMRSEALDVRCDEWALASLTYEMLVGDNPFFARDLPRAAAAIENAELVLPSLCWDDVEEGIDDVMFYALDPDPAERYATVREFDEELMPYLGDVKAGKAELSRLVNGVDGEGEDEDGEGEPAPAAPRVPLVDHLTPRVMAVVARVVSVAAAALVGAVALVNFPAFGPGVFSNPVFWGLLAAVCVLAAIKPHVGALASFAILGVSLTANGAYAPGILLFLGTVAWWWFAARGSDAPAVAALLGPLSGAVGFAPLSPVVAGSLIVSVARAAATAAFAGLCALALGSLGTSGMIDWNAPMYWDYATMSGAVSAGSNAVADPDAVASAVLSSTGIGAQTQARLGGMLLKPGTWCVFASWVIAAAAMSALSRWGMSRKVDVAAALVGTVVLVLGVCAAAWAANPASWTPPSTMALIGSIVPGLVGVVLAALGIPDKIRQ</sequence>
<evidence type="ECO:0000256" key="3">
    <source>
        <dbReference type="ARBA" id="ARBA00022679"/>
    </source>
</evidence>
<dbReference type="Proteomes" id="UP000468668">
    <property type="component" value="Unassembled WGS sequence"/>
</dbReference>
<dbReference type="GO" id="GO:0004674">
    <property type="term" value="F:protein serine/threonine kinase activity"/>
    <property type="evidence" value="ECO:0007669"/>
    <property type="project" value="UniProtKB-KW"/>
</dbReference>
<dbReference type="GO" id="GO:0005524">
    <property type="term" value="F:ATP binding"/>
    <property type="evidence" value="ECO:0007669"/>
    <property type="project" value="UniProtKB-KW"/>
</dbReference>
<evidence type="ECO:0000256" key="2">
    <source>
        <dbReference type="ARBA" id="ARBA00022527"/>
    </source>
</evidence>
<feature type="transmembrane region" description="Helical" evidence="8">
    <location>
        <begin position="543"/>
        <end position="564"/>
    </location>
</feature>
<keyword evidence="6" id="KW-0067">ATP-binding</keyword>
<dbReference type="Pfam" id="PF00069">
    <property type="entry name" value="Pkinase"/>
    <property type="match status" value="1"/>
</dbReference>
<evidence type="ECO:0000256" key="8">
    <source>
        <dbReference type="SAM" id="Phobius"/>
    </source>
</evidence>
<evidence type="ECO:0000256" key="7">
    <source>
        <dbReference type="SAM" id="MobiDB-lite"/>
    </source>
</evidence>
<gene>
    <name evidence="10" type="ORF">F8C90_04025</name>
</gene>
<keyword evidence="3" id="KW-0808">Transferase</keyword>